<reference evidence="2 3" key="1">
    <citation type="submission" date="2019-02" db="EMBL/GenBank/DDBJ databases">
        <title>Genome sequencing of the rare red list fungi Antrodiella citrinella (Flaviporus citrinellus).</title>
        <authorList>
            <person name="Buettner E."/>
            <person name="Kellner H."/>
        </authorList>
    </citation>
    <scope>NUCLEOTIDE SEQUENCE [LARGE SCALE GENOMIC DNA]</scope>
    <source>
        <strain evidence="2 3">DSM 108506</strain>
    </source>
</reference>
<feature type="compositionally biased region" description="Basic and acidic residues" evidence="1">
    <location>
        <begin position="469"/>
        <end position="484"/>
    </location>
</feature>
<dbReference type="Gene3D" id="1.10.20.10">
    <property type="entry name" value="Histone, subunit A"/>
    <property type="match status" value="1"/>
</dbReference>
<feature type="compositionally biased region" description="Pro residues" evidence="1">
    <location>
        <begin position="438"/>
        <end position="447"/>
    </location>
</feature>
<dbReference type="OrthoDB" id="5382203at2759"/>
<comment type="caution">
    <text evidence="2">The sequence shown here is derived from an EMBL/GenBank/DDBJ whole genome shotgun (WGS) entry which is preliminary data.</text>
</comment>
<dbReference type="EMBL" id="SGPM01000034">
    <property type="protein sequence ID" value="THH31927.1"/>
    <property type="molecule type" value="Genomic_DNA"/>
</dbReference>
<gene>
    <name evidence="2" type="ORF">EUX98_g2297</name>
</gene>
<sequence>MDNFNSPTFISSRSADVIISDVRPIRLMLEALRSLNVLLDELLYNLLSAAASVSTDKLKTSLIRILPTTVGKESVLEAELELKAYWERSPQHTPINGVDGSEQFDLQWAYELLRLKCEAYTTMNDTDEDEDVERRLNDRMVEAGGTFPPKLNMLAPAALYLTAILEHICEHILSLVSRVVSRDSSRTVATVQDLFVALCEDDSMYGMFKTMKVYEKIATLSKTPKPRRSKSFTTSSAPYVVGVAAATEPDDGTASDVDDDTDFYTNVAGETTASESQRTQSEGSINGSIASDFTEDAVLQDEFDELMRSGATMKVSLTPDRLRSMEVYKAERKRQLAQNNGTGSTSPEPKRGHPGRRPSVRNVEAIVEDDEDSSPSQPGPATAQVPRPTSPPSSFLPRVRQTSLVNTHAAASSAANLRVRSVSVSAVSENAPKKKVEMPPPLPPPKGPQAALPKQMNGGGPPRTKRVVRNRESLDLDDIMKGSDGEEEGDDLPPAPLQKLAKPVGSPTGYRKPQISQSARELIDFLDEGPPQEFGLSPANASMLSFTSTKTSKSGRFRSMMSRLTIGGSKENLNGMSRILSDGGPKTPKSVNSHRSPYASSMSPPPPPASIHSGSLSSKRSAPSIPNVIIATPPPRPPINTYNTQPSPQPSPKPSVDDFGRSVSISRSNSHTPSPVSSPVTSPGRPGRRLSIVRKAVPTFEDQKRDLFTPPPAITTEEEPDLFPPSRSSSTLLRVVNGDDDTDYSGHQQQPTSTSFASDRTGSTISTETSSTSTSVALTVETSLEVPKARPQSNGKLDVSVRPQSAVFTPTRRSYGSIPPQRPLPCEGLSTADLQDLRRLLVAATTADECRLLVDMFLARHGGLSPTSRPSAITQRIPILPSPPATPGGKEESVSETLEKSLVALLLGENNEEAEVEAEVEVEDVLEEEEGEDCEGSFIQEIEMSDDLSFSLPTPKAESMVRPAPEVYAKGEPDVIEDEVEESEAPPEDAVKNLRYSWQGVDLL</sequence>
<protein>
    <submittedName>
        <fullName evidence="2">Uncharacterized protein</fullName>
    </submittedName>
</protein>
<feature type="compositionally biased region" description="Acidic residues" evidence="1">
    <location>
        <begin position="974"/>
        <end position="987"/>
    </location>
</feature>
<feature type="compositionally biased region" description="Polar residues" evidence="1">
    <location>
        <begin position="745"/>
        <end position="762"/>
    </location>
</feature>
<evidence type="ECO:0000313" key="3">
    <source>
        <dbReference type="Proteomes" id="UP000308730"/>
    </source>
</evidence>
<proteinExistence type="predicted"/>
<feature type="region of interest" description="Disordered" evidence="1">
    <location>
        <begin position="269"/>
        <end position="289"/>
    </location>
</feature>
<dbReference type="GO" id="GO:0046982">
    <property type="term" value="F:protein heterodimerization activity"/>
    <property type="evidence" value="ECO:0007669"/>
    <property type="project" value="InterPro"/>
</dbReference>
<dbReference type="AlphaFoldDB" id="A0A4S4N1P1"/>
<feature type="region of interest" description="Disordered" evidence="1">
    <location>
        <begin position="949"/>
        <end position="988"/>
    </location>
</feature>
<feature type="region of interest" description="Disordered" evidence="1">
    <location>
        <begin position="332"/>
        <end position="397"/>
    </location>
</feature>
<dbReference type="SUPFAM" id="SSF47113">
    <property type="entry name" value="Histone-fold"/>
    <property type="match status" value="1"/>
</dbReference>
<evidence type="ECO:0000313" key="2">
    <source>
        <dbReference type="EMBL" id="THH31927.1"/>
    </source>
</evidence>
<feature type="region of interest" description="Disordered" evidence="1">
    <location>
        <begin position="425"/>
        <end position="515"/>
    </location>
</feature>
<feature type="region of interest" description="Disordered" evidence="1">
    <location>
        <begin position="565"/>
        <end position="776"/>
    </location>
</feature>
<feature type="compositionally biased region" description="Polar residues" evidence="1">
    <location>
        <begin position="336"/>
        <end position="347"/>
    </location>
</feature>
<dbReference type="Proteomes" id="UP000308730">
    <property type="component" value="Unassembled WGS sequence"/>
</dbReference>
<name>A0A4S4N1P1_9APHY</name>
<dbReference type="InterPro" id="IPR009072">
    <property type="entry name" value="Histone-fold"/>
</dbReference>
<accession>A0A4S4N1P1</accession>
<feature type="compositionally biased region" description="Low complexity" evidence="1">
    <location>
        <begin position="763"/>
        <end position="776"/>
    </location>
</feature>
<organism evidence="2 3">
    <name type="scientific">Antrodiella citrinella</name>
    <dbReference type="NCBI Taxonomy" id="2447956"/>
    <lineage>
        <taxon>Eukaryota</taxon>
        <taxon>Fungi</taxon>
        <taxon>Dikarya</taxon>
        <taxon>Basidiomycota</taxon>
        <taxon>Agaricomycotina</taxon>
        <taxon>Agaricomycetes</taxon>
        <taxon>Polyporales</taxon>
        <taxon>Steccherinaceae</taxon>
        <taxon>Antrodiella</taxon>
    </lineage>
</organism>
<keyword evidence="3" id="KW-1185">Reference proteome</keyword>
<feature type="compositionally biased region" description="Low complexity" evidence="1">
    <location>
        <begin position="666"/>
        <end position="685"/>
    </location>
</feature>
<evidence type="ECO:0000256" key="1">
    <source>
        <dbReference type="SAM" id="MobiDB-lite"/>
    </source>
</evidence>